<keyword evidence="10" id="KW-1185">Reference proteome</keyword>
<dbReference type="Gene3D" id="3.90.1150.10">
    <property type="entry name" value="Aspartate Aminotransferase, domain 1"/>
    <property type="match status" value="1"/>
</dbReference>
<keyword evidence="4 7" id="KW-0808">Transferase</keyword>
<protein>
    <recommendedName>
        <fullName evidence="7">Histidinol-phosphate aminotransferase</fullName>
        <ecNumber evidence="7">2.6.1.9</ecNumber>
    </recommendedName>
    <alternativeName>
        <fullName evidence="7">Imidazole acetol-phosphate transaminase</fullName>
    </alternativeName>
</protein>
<dbReference type="SUPFAM" id="SSF53383">
    <property type="entry name" value="PLP-dependent transferases"/>
    <property type="match status" value="1"/>
</dbReference>
<evidence type="ECO:0000256" key="3">
    <source>
        <dbReference type="ARBA" id="ARBA00022576"/>
    </source>
</evidence>
<evidence type="ECO:0000256" key="1">
    <source>
        <dbReference type="ARBA" id="ARBA00001933"/>
    </source>
</evidence>
<evidence type="ECO:0000256" key="4">
    <source>
        <dbReference type="ARBA" id="ARBA00022679"/>
    </source>
</evidence>
<dbReference type="PANTHER" id="PTHR43643">
    <property type="entry name" value="HISTIDINOL-PHOSPHATE AMINOTRANSFERASE 2"/>
    <property type="match status" value="1"/>
</dbReference>
<dbReference type="Proteomes" id="UP000037405">
    <property type="component" value="Unassembled WGS sequence"/>
</dbReference>
<evidence type="ECO:0000256" key="5">
    <source>
        <dbReference type="ARBA" id="ARBA00022898"/>
    </source>
</evidence>
<keyword evidence="5 7" id="KW-0663">Pyridoxal phosphate</keyword>
<evidence type="ECO:0000313" key="9">
    <source>
        <dbReference type="EMBL" id="KON85220.1"/>
    </source>
</evidence>
<evidence type="ECO:0000259" key="8">
    <source>
        <dbReference type="Pfam" id="PF00155"/>
    </source>
</evidence>
<comment type="cofactor">
    <cofactor evidence="1 7">
        <name>pyridoxal 5'-phosphate</name>
        <dbReference type="ChEBI" id="CHEBI:597326"/>
    </cofactor>
</comment>
<comment type="catalytic activity">
    <reaction evidence="7">
        <text>L-histidinol phosphate + 2-oxoglutarate = 3-(imidazol-4-yl)-2-oxopropyl phosphate + L-glutamate</text>
        <dbReference type="Rhea" id="RHEA:23744"/>
        <dbReference type="ChEBI" id="CHEBI:16810"/>
        <dbReference type="ChEBI" id="CHEBI:29985"/>
        <dbReference type="ChEBI" id="CHEBI:57766"/>
        <dbReference type="ChEBI" id="CHEBI:57980"/>
        <dbReference type="EC" id="2.6.1.9"/>
    </reaction>
</comment>
<dbReference type="InterPro" id="IPR004839">
    <property type="entry name" value="Aminotransferase_I/II_large"/>
</dbReference>
<dbReference type="OrthoDB" id="9813612at2"/>
<dbReference type="InterPro" id="IPR050106">
    <property type="entry name" value="HistidinolP_aminotransfase"/>
</dbReference>
<dbReference type="InterPro" id="IPR005861">
    <property type="entry name" value="HisP_aminotrans"/>
</dbReference>
<dbReference type="AlphaFoldDB" id="A0A0M0G5S0"/>
<dbReference type="Gene3D" id="3.40.640.10">
    <property type="entry name" value="Type I PLP-dependent aspartate aminotransferase-like (Major domain)"/>
    <property type="match status" value="1"/>
</dbReference>
<keyword evidence="6 7" id="KW-0368">Histidine biosynthesis</keyword>
<evidence type="ECO:0000313" key="10">
    <source>
        <dbReference type="Proteomes" id="UP000037405"/>
    </source>
</evidence>
<dbReference type="RefSeq" id="WP_053428816.1">
    <property type="nucleotide sequence ID" value="NZ_JAUKEE010000002.1"/>
</dbReference>
<comment type="similarity">
    <text evidence="7">Belongs to the class-II pyridoxal-phosphate-dependent aminotransferase family. Histidinol-phosphate aminotransferase subfamily.</text>
</comment>
<evidence type="ECO:0000256" key="2">
    <source>
        <dbReference type="ARBA" id="ARBA00011738"/>
    </source>
</evidence>
<dbReference type="PANTHER" id="PTHR43643:SF3">
    <property type="entry name" value="HISTIDINOL-PHOSPHATE AMINOTRANSFERASE"/>
    <property type="match status" value="1"/>
</dbReference>
<dbReference type="PATRIC" id="fig|189381.12.peg.3037"/>
<dbReference type="CDD" id="cd00609">
    <property type="entry name" value="AAT_like"/>
    <property type="match status" value="1"/>
</dbReference>
<accession>A0A0M0G5S0</accession>
<dbReference type="InterPro" id="IPR015422">
    <property type="entry name" value="PyrdxlP-dep_Trfase_small"/>
</dbReference>
<feature type="modified residue" description="N6-(pyridoxal phosphate)lysine" evidence="7">
    <location>
        <position position="226"/>
    </location>
</feature>
<keyword evidence="7" id="KW-0028">Amino-acid biosynthesis</keyword>
<evidence type="ECO:0000256" key="7">
    <source>
        <dbReference type="HAMAP-Rule" id="MF_01023"/>
    </source>
</evidence>
<proteinExistence type="inferred from homology"/>
<organism evidence="9 10">
    <name type="scientific">Rossellomorea marisflavi</name>
    <dbReference type="NCBI Taxonomy" id="189381"/>
    <lineage>
        <taxon>Bacteria</taxon>
        <taxon>Bacillati</taxon>
        <taxon>Bacillota</taxon>
        <taxon>Bacilli</taxon>
        <taxon>Bacillales</taxon>
        <taxon>Bacillaceae</taxon>
        <taxon>Rossellomorea</taxon>
    </lineage>
</organism>
<comment type="subunit">
    <text evidence="2 7">Homodimer.</text>
</comment>
<dbReference type="GO" id="GO:0000105">
    <property type="term" value="P:L-histidine biosynthetic process"/>
    <property type="evidence" value="ECO:0007669"/>
    <property type="project" value="UniProtKB-UniRule"/>
</dbReference>
<dbReference type="EMBL" id="LGUE01000004">
    <property type="protein sequence ID" value="KON85220.1"/>
    <property type="molecule type" value="Genomic_DNA"/>
</dbReference>
<name>A0A0M0G5S0_9BACI</name>
<dbReference type="Pfam" id="PF00155">
    <property type="entry name" value="Aminotran_1_2"/>
    <property type="match status" value="1"/>
</dbReference>
<keyword evidence="3 7" id="KW-0032">Aminotransferase</keyword>
<dbReference type="GO" id="GO:0004400">
    <property type="term" value="F:histidinol-phosphate transaminase activity"/>
    <property type="evidence" value="ECO:0007669"/>
    <property type="project" value="UniProtKB-UniRule"/>
</dbReference>
<reference evidence="10" key="1">
    <citation type="submission" date="2015-07" db="EMBL/GenBank/DDBJ databases">
        <title>Fjat-14235 jcm11544.</title>
        <authorList>
            <person name="Liu B."/>
            <person name="Wang J."/>
            <person name="Zhu Y."/>
            <person name="Liu G."/>
            <person name="Chen Q."/>
            <person name="Chen Z."/>
            <person name="Lan J."/>
            <person name="Che J."/>
            <person name="Ge C."/>
            <person name="Shi H."/>
            <person name="Pan Z."/>
            <person name="Liu X."/>
        </authorList>
    </citation>
    <scope>NUCLEOTIDE SEQUENCE [LARGE SCALE GENOMIC DNA]</scope>
    <source>
        <strain evidence="10">JCM 11544</strain>
    </source>
</reference>
<comment type="caution">
    <text evidence="9">The sequence shown here is derived from an EMBL/GenBank/DDBJ whole genome shotgun (WGS) entry which is preliminary data.</text>
</comment>
<dbReference type="InterPro" id="IPR015421">
    <property type="entry name" value="PyrdxlP-dep_Trfase_major"/>
</dbReference>
<dbReference type="UniPathway" id="UPA00031">
    <property type="reaction ID" value="UER00012"/>
</dbReference>
<dbReference type="STRING" id="189381.GCA_900166615_00959"/>
<gene>
    <name evidence="7" type="primary">hisC</name>
    <name evidence="9" type="ORF">AF331_14750</name>
</gene>
<dbReference type="EC" id="2.6.1.9" evidence="7"/>
<comment type="pathway">
    <text evidence="7">Amino-acid biosynthesis; L-histidine biosynthesis; L-histidine from 5-phospho-alpha-D-ribose 1-diphosphate: step 7/9.</text>
</comment>
<dbReference type="HAMAP" id="MF_01023">
    <property type="entry name" value="HisC_aminotrans_2"/>
    <property type="match status" value="1"/>
</dbReference>
<dbReference type="NCBIfam" id="TIGR01141">
    <property type="entry name" value="hisC"/>
    <property type="match status" value="1"/>
</dbReference>
<dbReference type="GO" id="GO:0030170">
    <property type="term" value="F:pyridoxal phosphate binding"/>
    <property type="evidence" value="ECO:0007669"/>
    <property type="project" value="InterPro"/>
</dbReference>
<sequence>MVLKFKTREVLTKIDPYVLGKSTVELQREHGLGSICKLSENENIHGCSPKVISWLKEGNGELFLYPDGAATELRKEVSEFLGVRQGELVFGNGSDEVIRLLSRAYISEGDEAIMADVTFPRYHTNVFLEGGNSVRVPLVNGVHDLAGMKNAITDRTKLIFICNPNNPTGTIVGTEELLSFISAVPSHILMVLDEAYVEYVSDRNHLDTLPLLKRFENLVILRTFSKIYGLAGLRVGFGVMNEEVAGQLLKVKDVFNVNALAQGAAVKALHDQGFIGKCASLNEAGRSYLEGEFHRLGLAYFPSQANFIMVDTGKDGNLIAGELAKRGFLVRSGVLLGYPETIRVTIGTEQDNRAFIKALEYVLGRNTSGYQA</sequence>
<dbReference type="InterPro" id="IPR015424">
    <property type="entry name" value="PyrdxlP-dep_Trfase"/>
</dbReference>
<feature type="domain" description="Aminotransferase class I/classII large" evidence="8">
    <location>
        <begin position="36"/>
        <end position="359"/>
    </location>
</feature>
<evidence type="ECO:0000256" key="6">
    <source>
        <dbReference type="ARBA" id="ARBA00023102"/>
    </source>
</evidence>